<evidence type="ECO:0000256" key="2">
    <source>
        <dbReference type="SAM" id="SignalP"/>
    </source>
</evidence>
<dbReference type="InterPro" id="IPR013517">
    <property type="entry name" value="FG-GAP"/>
</dbReference>
<feature type="chain" id="PRO_5035206973" evidence="2">
    <location>
        <begin position="29"/>
        <end position="397"/>
    </location>
</feature>
<comment type="caution">
    <text evidence="3">The sequence shown here is derived from an EMBL/GenBank/DDBJ whole genome shotgun (WGS) entry which is preliminary data.</text>
</comment>
<evidence type="ECO:0000313" key="3">
    <source>
        <dbReference type="EMBL" id="NNV54947.1"/>
    </source>
</evidence>
<dbReference type="InterPro" id="IPR028994">
    <property type="entry name" value="Integrin_alpha_N"/>
</dbReference>
<dbReference type="SUPFAM" id="SSF69318">
    <property type="entry name" value="Integrin alpha N-terminal domain"/>
    <property type="match status" value="1"/>
</dbReference>
<protein>
    <submittedName>
        <fullName evidence="3">VCBS repeat-containing protein</fullName>
    </submittedName>
</protein>
<gene>
    <name evidence="3" type="ORF">GD597_05700</name>
</gene>
<dbReference type="PANTHER" id="PTHR44103">
    <property type="entry name" value="PROPROTEIN CONVERTASE P"/>
    <property type="match status" value="1"/>
</dbReference>
<dbReference type="AlphaFoldDB" id="A0A8J8JQP1"/>
<dbReference type="Pfam" id="PF13517">
    <property type="entry name" value="FG-GAP_3"/>
    <property type="match status" value="2"/>
</dbReference>
<evidence type="ECO:0000313" key="4">
    <source>
        <dbReference type="Proteomes" id="UP000598971"/>
    </source>
</evidence>
<dbReference type="RefSeq" id="WP_171606879.1">
    <property type="nucleotide sequence ID" value="NZ_WHPF01000004.1"/>
</dbReference>
<proteinExistence type="predicted"/>
<dbReference type="Proteomes" id="UP000598971">
    <property type="component" value="Unassembled WGS sequence"/>
</dbReference>
<keyword evidence="1 2" id="KW-0732">Signal</keyword>
<accession>A0A8J8JQP1</accession>
<dbReference type="EMBL" id="WHPF01000004">
    <property type="protein sequence ID" value="NNV54947.1"/>
    <property type="molecule type" value="Genomic_DNA"/>
</dbReference>
<evidence type="ECO:0000256" key="1">
    <source>
        <dbReference type="ARBA" id="ARBA00022729"/>
    </source>
</evidence>
<dbReference type="Gene3D" id="2.130.10.130">
    <property type="entry name" value="Integrin alpha, N-terminal"/>
    <property type="match status" value="2"/>
</dbReference>
<dbReference type="Pfam" id="PF01839">
    <property type="entry name" value="FG-GAP"/>
    <property type="match status" value="1"/>
</dbReference>
<name>A0A8J8JQP1_9BACT</name>
<keyword evidence="4" id="KW-1185">Reference proteome</keyword>
<feature type="signal peptide" evidence="2">
    <location>
        <begin position="1"/>
        <end position="28"/>
    </location>
</feature>
<sequence length="397" mass="44656">MYTFASSFYRRIFLLVGMMVNLLSAVQAQDTIIQSGPVKFTKHIVSRTFISEGVAVGDVNKDGITDILAGNYWFAGPAFRPTMLHTDTLTQVPGYSTSFLNFCMDVNNDGWPDLIRFDVPGSTCAWYENPKNKKLLWPSHLILSTAGNETPAVEDVNKDGRMDIICNDTLAKQVIWLQAPTGKKDTVWQRHIISNNSGLATNRYTHGLGWGDINKDGLEDVLIKHGWWQSPADVTTPNWTFHPANFGEDCANMFVMDVDKDGDQDVLSSSAHDYGIWWYEQQQDAQSNTNWLTHTISTLFSESHALALQDIDGDGQPDLITGKRYFAHNGGDRGGYDPAVLYWYQYIPGTTPQWIPYQIDNNSGIGNRFIVEDIDKDGLMDIVISNKKGVFFFQQIK</sequence>
<organism evidence="3 4">
    <name type="scientific">Limnovirga soli</name>
    <dbReference type="NCBI Taxonomy" id="2656915"/>
    <lineage>
        <taxon>Bacteria</taxon>
        <taxon>Pseudomonadati</taxon>
        <taxon>Bacteroidota</taxon>
        <taxon>Chitinophagia</taxon>
        <taxon>Chitinophagales</taxon>
        <taxon>Chitinophagaceae</taxon>
        <taxon>Limnovirga</taxon>
    </lineage>
</organism>
<dbReference type="PANTHER" id="PTHR44103:SF1">
    <property type="entry name" value="PROPROTEIN CONVERTASE P"/>
    <property type="match status" value="1"/>
</dbReference>
<reference evidence="3" key="1">
    <citation type="submission" date="2019-10" db="EMBL/GenBank/DDBJ databases">
        <title>Draft genome sequence of Panacibacter sp. KCS-6.</title>
        <authorList>
            <person name="Yim K.J."/>
        </authorList>
    </citation>
    <scope>NUCLEOTIDE SEQUENCE</scope>
    <source>
        <strain evidence="3">KCS-6</strain>
    </source>
</reference>